<evidence type="ECO:0000313" key="2">
    <source>
        <dbReference type="EMBL" id="GHG02885.1"/>
    </source>
</evidence>
<proteinExistence type="predicted"/>
<dbReference type="AlphaFoldDB" id="A0A919BN64"/>
<organism evidence="2 3">
    <name type="scientific">Thalassotalea marina</name>
    <dbReference type="NCBI Taxonomy" id="1673741"/>
    <lineage>
        <taxon>Bacteria</taxon>
        <taxon>Pseudomonadati</taxon>
        <taxon>Pseudomonadota</taxon>
        <taxon>Gammaproteobacteria</taxon>
        <taxon>Alteromonadales</taxon>
        <taxon>Colwelliaceae</taxon>
        <taxon>Thalassotalea</taxon>
    </lineage>
</organism>
<reference evidence="2" key="2">
    <citation type="submission" date="2020-09" db="EMBL/GenBank/DDBJ databases">
        <authorList>
            <person name="Sun Q."/>
            <person name="Kim S."/>
        </authorList>
    </citation>
    <scope>NUCLEOTIDE SEQUENCE</scope>
    <source>
        <strain evidence="2">KCTC 42731</strain>
    </source>
</reference>
<keyword evidence="3" id="KW-1185">Reference proteome</keyword>
<name>A0A919BN64_9GAMM</name>
<evidence type="ECO:0000313" key="3">
    <source>
        <dbReference type="Proteomes" id="UP000623842"/>
    </source>
</evidence>
<evidence type="ECO:0000256" key="1">
    <source>
        <dbReference type="SAM" id="Phobius"/>
    </source>
</evidence>
<dbReference type="PANTHER" id="PTHR36974">
    <property type="entry name" value="MEMBRANE PROTEIN-RELATED"/>
    <property type="match status" value="1"/>
</dbReference>
<keyword evidence="1" id="KW-1133">Transmembrane helix</keyword>
<keyword evidence="1" id="KW-0472">Membrane</keyword>
<sequence length="156" mass="17545">MITPLIILFLLSSPLVIAFIVGKHKNEDFSRQKFAAWGLGLAFLFFAMGHFVKTQGMIDMLPAWVPFRLALVYVTGVIELVIAIGLFLPQYRILAAKMAIVVFVVFFPANIYAAFNSIGLGGHQWGPVYLLIRLPLQIVLISWAYFMCVKPIEKIK</sequence>
<feature type="transmembrane region" description="Helical" evidence="1">
    <location>
        <begin position="6"/>
        <end position="22"/>
    </location>
</feature>
<dbReference type="RefSeq" id="WP_189773323.1">
    <property type="nucleotide sequence ID" value="NZ_BNCK01000009.1"/>
</dbReference>
<feature type="transmembrane region" description="Helical" evidence="1">
    <location>
        <begin position="127"/>
        <end position="146"/>
    </location>
</feature>
<dbReference type="PANTHER" id="PTHR36974:SF1">
    <property type="entry name" value="DOXX FAMILY MEMBRANE PROTEIN"/>
    <property type="match status" value="1"/>
</dbReference>
<evidence type="ECO:0008006" key="4">
    <source>
        <dbReference type="Google" id="ProtNLM"/>
    </source>
</evidence>
<gene>
    <name evidence="2" type="ORF">GCM10017161_34860</name>
</gene>
<dbReference type="Proteomes" id="UP000623842">
    <property type="component" value="Unassembled WGS sequence"/>
</dbReference>
<feature type="transmembrane region" description="Helical" evidence="1">
    <location>
        <begin position="95"/>
        <end position="115"/>
    </location>
</feature>
<accession>A0A919BN64</accession>
<feature type="transmembrane region" description="Helical" evidence="1">
    <location>
        <begin position="34"/>
        <end position="52"/>
    </location>
</feature>
<protein>
    <recommendedName>
        <fullName evidence="4">DoxX family protein</fullName>
    </recommendedName>
</protein>
<feature type="transmembrane region" description="Helical" evidence="1">
    <location>
        <begin position="64"/>
        <end position="88"/>
    </location>
</feature>
<reference evidence="2" key="1">
    <citation type="journal article" date="2014" name="Int. J. Syst. Evol. Microbiol.">
        <title>Complete genome sequence of Corynebacterium casei LMG S-19264T (=DSM 44701T), isolated from a smear-ripened cheese.</title>
        <authorList>
            <consortium name="US DOE Joint Genome Institute (JGI-PGF)"/>
            <person name="Walter F."/>
            <person name="Albersmeier A."/>
            <person name="Kalinowski J."/>
            <person name="Ruckert C."/>
        </authorList>
    </citation>
    <scope>NUCLEOTIDE SEQUENCE</scope>
    <source>
        <strain evidence="2">KCTC 42731</strain>
    </source>
</reference>
<dbReference type="EMBL" id="BNCK01000009">
    <property type="protein sequence ID" value="GHG02885.1"/>
    <property type="molecule type" value="Genomic_DNA"/>
</dbReference>
<comment type="caution">
    <text evidence="2">The sequence shown here is derived from an EMBL/GenBank/DDBJ whole genome shotgun (WGS) entry which is preliminary data.</text>
</comment>
<keyword evidence="1" id="KW-0812">Transmembrane</keyword>